<protein>
    <submittedName>
        <fullName evidence="2">Uncharacterized protein</fullName>
    </submittedName>
</protein>
<feature type="region of interest" description="Disordered" evidence="1">
    <location>
        <begin position="63"/>
        <end position="93"/>
    </location>
</feature>
<keyword evidence="3" id="KW-1185">Reference proteome</keyword>
<feature type="region of interest" description="Disordered" evidence="1">
    <location>
        <begin position="1"/>
        <end position="35"/>
    </location>
</feature>
<dbReference type="RefSeq" id="WP_161674033.1">
    <property type="nucleotide sequence ID" value="NZ_JAABLP010000001.1"/>
</dbReference>
<organism evidence="2 3">
    <name type="scientific">Pannonibacter tanglangensis</name>
    <dbReference type="NCBI Taxonomy" id="2750084"/>
    <lineage>
        <taxon>Bacteria</taxon>
        <taxon>Pseudomonadati</taxon>
        <taxon>Pseudomonadota</taxon>
        <taxon>Alphaproteobacteria</taxon>
        <taxon>Hyphomicrobiales</taxon>
        <taxon>Stappiaceae</taxon>
        <taxon>Pannonibacter</taxon>
    </lineage>
</organism>
<evidence type="ECO:0000313" key="3">
    <source>
        <dbReference type="Proteomes" id="UP000541347"/>
    </source>
</evidence>
<evidence type="ECO:0000256" key="1">
    <source>
        <dbReference type="SAM" id="MobiDB-lite"/>
    </source>
</evidence>
<accession>A0ABW9ZI37</accession>
<dbReference type="Proteomes" id="UP000541347">
    <property type="component" value="Unassembled WGS sequence"/>
</dbReference>
<comment type="caution">
    <text evidence="2">The sequence shown here is derived from an EMBL/GenBank/DDBJ whole genome shotgun (WGS) entry which is preliminary data.</text>
</comment>
<sequence length="93" mass="10101">MTRKKTQPAASTRVVAFPDGGIIPASESHTGHDYSVEAHTPVELRREYAEHLIHDRFAYAVDAPEADGKEADPTPAAENTPPSELDPDLLRAP</sequence>
<evidence type="ECO:0000313" key="2">
    <source>
        <dbReference type="EMBL" id="NBN62789.1"/>
    </source>
</evidence>
<dbReference type="EMBL" id="JAABLP010000001">
    <property type="protein sequence ID" value="NBN62789.1"/>
    <property type="molecule type" value="Genomic_DNA"/>
</dbReference>
<name>A0ABW9ZI37_9HYPH</name>
<gene>
    <name evidence="2" type="ORF">GWI71_03760</name>
</gene>
<reference evidence="2 3" key="1">
    <citation type="submission" date="2020-01" db="EMBL/GenBank/DDBJ databases">
        <authorList>
            <person name="Peng S.Y."/>
            <person name="Li J."/>
            <person name="Wang M."/>
            <person name="Wang L."/>
            <person name="Wang C.Q."/>
            <person name="Wang J.R."/>
        </authorList>
    </citation>
    <scope>NUCLEOTIDE SEQUENCE [LARGE SCALE GENOMIC DNA]</scope>
    <source>
        <strain evidence="2 3">XCT-34</strain>
    </source>
</reference>
<proteinExistence type="predicted"/>